<name>A0A645EPA0_9ZZZZ</name>
<comment type="caution">
    <text evidence="1">The sequence shown here is derived from an EMBL/GenBank/DDBJ whole genome shotgun (WGS) entry which is preliminary data.</text>
</comment>
<gene>
    <name evidence="1" type="ORF">SDC9_149670</name>
</gene>
<dbReference type="EMBL" id="VSSQ01048408">
    <property type="protein sequence ID" value="MPN02454.1"/>
    <property type="molecule type" value="Genomic_DNA"/>
</dbReference>
<organism evidence="1">
    <name type="scientific">bioreactor metagenome</name>
    <dbReference type="NCBI Taxonomy" id="1076179"/>
    <lineage>
        <taxon>unclassified sequences</taxon>
        <taxon>metagenomes</taxon>
        <taxon>ecological metagenomes</taxon>
    </lineage>
</organism>
<evidence type="ECO:0000313" key="1">
    <source>
        <dbReference type="EMBL" id="MPN02454.1"/>
    </source>
</evidence>
<reference evidence="1" key="1">
    <citation type="submission" date="2019-08" db="EMBL/GenBank/DDBJ databases">
        <authorList>
            <person name="Kucharzyk K."/>
            <person name="Murdoch R.W."/>
            <person name="Higgins S."/>
            <person name="Loffler F."/>
        </authorList>
    </citation>
    <scope>NUCLEOTIDE SEQUENCE</scope>
</reference>
<sequence length="117" mass="13746">MCQLIFFQTAFLLFTLFKQADKRRGVCLTGDDAPVFIHRKRNAYLQLARLFEEEGRTLLQEQVFGCIVGNRIEIADQLFVNMLLLRILFPFNEVVKHILIIGFQFRYFFGSAPLLRQ</sequence>
<proteinExistence type="predicted"/>
<dbReference type="AlphaFoldDB" id="A0A645EPA0"/>
<protein>
    <submittedName>
        <fullName evidence="1">Uncharacterized protein</fullName>
    </submittedName>
</protein>
<accession>A0A645EPA0</accession>